<dbReference type="Gene3D" id="3.20.20.410">
    <property type="entry name" value="Protein of unknown function UPF0759"/>
    <property type="match status" value="1"/>
</dbReference>
<dbReference type="Pfam" id="PF01904">
    <property type="entry name" value="DUF72"/>
    <property type="match status" value="1"/>
</dbReference>
<proteinExistence type="predicted"/>
<dbReference type="EMBL" id="JACBYR010000001">
    <property type="protein sequence ID" value="NYE83328.1"/>
    <property type="molecule type" value="Genomic_DNA"/>
</dbReference>
<dbReference type="InterPro" id="IPR002763">
    <property type="entry name" value="DUF72"/>
</dbReference>
<reference evidence="1 2" key="1">
    <citation type="submission" date="2020-07" db="EMBL/GenBank/DDBJ databases">
        <title>Genomic Encyclopedia of Type Strains, Phase IV (KMG-V): Genome sequencing to study the core and pangenomes of soil and plant-associated prokaryotes.</title>
        <authorList>
            <person name="Whitman W."/>
        </authorList>
    </citation>
    <scope>NUCLEOTIDE SEQUENCE [LARGE SCALE GENOMIC DNA]</scope>
    <source>
        <strain evidence="1 2">SAS40</strain>
    </source>
</reference>
<dbReference type="Proteomes" id="UP000542125">
    <property type="component" value="Unassembled WGS sequence"/>
</dbReference>
<dbReference type="SUPFAM" id="SSF117396">
    <property type="entry name" value="TM1631-like"/>
    <property type="match status" value="1"/>
</dbReference>
<dbReference type="RefSeq" id="WP_179586893.1">
    <property type="nucleotide sequence ID" value="NZ_JACBYR010000001.1"/>
</dbReference>
<name>A0A7Y9IUQ9_9BURK</name>
<dbReference type="InterPro" id="IPR036520">
    <property type="entry name" value="UPF0759_sf"/>
</dbReference>
<accession>A0A7Y9IUQ9</accession>
<evidence type="ECO:0000313" key="1">
    <source>
        <dbReference type="EMBL" id="NYE83328.1"/>
    </source>
</evidence>
<dbReference type="PANTHER" id="PTHR30348">
    <property type="entry name" value="UNCHARACTERIZED PROTEIN YECE"/>
    <property type="match status" value="1"/>
</dbReference>
<dbReference type="PANTHER" id="PTHR30348:SF13">
    <property type="entry name" value="UPF0759 PROTEIN YUNF"/>
    <property type="match status" value="1"/>
</dbReference>
<dbReference type="AlphaFoldDB" id="A0A7Y9IUQ9"/>
<comment type="caution">
    <text evidence="1">The sequence shown here is derived from an EMBL/GenBank/DDBJ whole genome shotgun (WGS) entry which is preliminary data.</text>
</comment>
<protein>
    <submittedName>
        <fullName evidence="1">Uncharacterized protein YecE (DUF72 family)</fullName>
    </submittedName>
</protein>
<sequence>MPCDIHVGTASWTDPTLLACGRFYPPDATTPERRLRHYASRFSFVEVDASYYRLPDPATTHRWTQRTPDDFVFNVKAFRLFTGHPTPRDAFPSDLRRALPDTDKPAVYYRDVPEDIRAELWRRFTIAVEPLRMAGKLGALHFQFPPWVRRSPRSIRHVERCAYLAQEHTLAVEFRDASWFEGDAAAQTLAWERKLGAVHVVVDSPVGVPNTAPAVWETTHPDLAVVRLHGRNAEAWNAQTSASSGRFMYEYSPEELDELARRIARLSRTIRDTHVVLNTNFEDQGMRNAANLKSRIATLQQ</sequence>
<keyword evidence="2" id="KW-1185">Reference proteome</keyword>
<gene>
    <name evidence="1" type="ORF">FHW18_002599</name>
</gene>
<organism evidence="1 2">
    <name type="scientific">Pigmentiphaga litoralis</name>
    <dbReference type="NCBI Taxonomy" id="516702"/>
    <lineage>
        <taxon>Bacteria</taxon>
        <taxon>Pseudomonadati</taxon>
        <taxon>Pseudomonadota</taxon>
        <taxon>Betaproteobacteria</taxon>
        <taxon>Burkholderiales</taxon>
        <taxon>Alcaligenaceae</taxon>
        <taxon>Pigmentiphaga</taxon>
    </lineage>
</organism>
<evidence type="ECO:0000313" key="2">
    <source>
        <dbReference type="Proteomes" id="UP000542125"/>
    </source>
</evidence>